<proteinExistence type="predicted"/>
<protein>
    <recommendedName>
        <fullName evidence="5">Thioredoxin domain-containing protein</fullName>
    </recommendedName>
</protein>
<dbReference type="Gene3D" id="3.40.30.10">
    <property type="entry name" value="Glutaredoxin"/>
    <property type="match status" value="1"/>
</dbReference>
<keyword evidence="7" id="KW-1185">Reference proteome</keyword>
<reference evidence="6 7" key="1">
    <citation type="submission" date="2017-06" db="EMBL/GenBank/DDBJ databases">
        <title>Description of Avrilella dinanensis gen. nov. sp. nov.</title>
        <authorList>
            <person name="Leyer C."/>
            <person name="Sassi M."/>
            <person name="Minet J."/>
            <person name="Kayal S."/>
            <person name="Cattoir V."/>
        </authorList>
    </citation>
    <scope>NUCLEOTIDE SEQUENCE [LARGE SCALE GENOMIC DNA]</scope>
    <source>
        <strain evidence="6 7">UR159</strain>
    </source>
</reference>
<dbReference type="InterPro" id="IPR036249">
    <property type="entry name" value="Thioredoxin-like_sf"/>
</dbReference>
<dbReference type="Pfam" id="PF13905">
    <property type="entry name" value="Thioredoxin_8"/>
    <property type="match status" value="1"/>
</dbReference>
<keyword evidence="3" id="KW-1015">Disulfide bond</keyword>
<dbReference type="InterPro" id="IPR013766">
    <property type="entry name" value="Thioredoxin_domain"/>
</dbReference>
<dbReference type="AlphaFoldDB" id="A0A2M9R893"/>
<comment type="caution">
    <text evidence="6">The sequence shown here is derived from an EMBL/GenBank/DDBJ whole genome shotgun (WGS) entry which is preliminary data.</text>
</comment>
<evidence type="ECO:0000256" key="1">
    <source>
        <dbReference type="ARBA" id="ARBA00004196"/>
    </source>
</evidence>
<accession>A0A2M9R893</accession>
<sequence>MPKTEKTIDESKDSFSEVALKKQFETPNGDFVSLENILTQHQGKPVVIDVWASWCPDCIKGFPELKSLQQKYPEAVYVFLSLDRAVEKWKEAIEKYELSGEHYYLNETMKGEFGQSIELDWIPRYIVVDAEGNIALKKAIVANDPILINTLESLQTTK</sequence>
<dbReference type="Proteomes" id="UP000231960">
    <property type="component" value="Unassembled WGS sequence"/>
</dbReference>
<evidence type="ECO:0000256" key="3">
    <source>
        <dbReference type="ARBA" id="ARBA00023157"/>
    </source>
</evidence>
<dbReference type="CDD" id="cd02966">
    <property type="entry name" value="TlpA_like_family"/>
    <property type="match status" value="1"/>
</dbReference>
<organism evidence="6 7">
    <name type="scientific">Avrilella dinanensis</name>
    <dbReference type="NCBI Taxonomy" id="2008672"/>
    <lineage>
        <taxon>Bacteria</taxon>
        <taxon>Pseudomonadati</taxon>
        <taxon>Bacteroidota</taxon>
        <taxon>Flavobacteriia</taxon>
        <taxon>Flavobacteriales</taxon>
        <taxon>Flavobacteriaceae</taxon>
        <taxon>Avrilella</taxon>
    </lineage>
</organism>
<dbReference type="PANTHER" id="PTHR42852:SF6">
    <property type="entry name" value="THIOL:DISULFIDE INTERCHANGE PROTEIN DSBE"/>
    <property type="match status" value="1"/>
</dbReference>
<dbReference type="OrthoDB" id="1098640at2"/>
<dbReference type="GO" id="GO:0030313">
    <property type="term" value="C:cell envelope"/>
    <property type="evidence" value="ECO:0007669"/>
    <property type="project" value="UniProtKB-SubCell"/>
</dbReference>
<evidence type="ECO:0000313" key="7">
    <source>
        <dbReference type="Proteomes" id="UP000231960"/>
    </source>
</evidence>
<evidence type="ECO:0000259" key="5">
    <source>
        <dbReference type="PROSITE" id="PS51352"/>
    </source>
</evidence>
<comment type="subcellular location">
    <subcellularLocation>
        <location evidence="1">Cell envelope</location>
    </subcellularLocation>
</comment>
<evidence type="ECO:0000256" key="2">
    <source>
        <dbReference type="ARBA" id="ARBA00022748"/>
    </source>
</evidence>
<dbReference type="SUPFAM" id="SSF52833">
    <property type="entry name" value="Thioredoxin-like"/>
    <property type="match status" value="1"/>
</dbReference>
<name>A0A2M9R893_9FLAO</name>
<gene>
    <name evidence="6" type="ORF">CDL10_04320</name>
</gene>
<keyword evidence="4" id="KW-0676">Redox-active center</keyword>
<dbReference type="PROSITE" id="PS51352">
    <property type="entry name" value="THIOREDOXIN_2"/>
    <property type="match status" value="1"/>
</dbReference>
<dbReference type="InterPro" id="IPR012336">
    <property type="entry name" value="Thioredoxin-like_fold"/>
</dbReference>
<evidence type="ECO:0000313" key="6">
    <source>
        <dbReference type="EMBL" id="PJR05077.1"/>
    </source>
</evidence>
<keyword evidence="2" id="KW-0201">Cytochrome c-type biogenesis</keyword>
<dbReference type="PANTHER" id="PTHR42852">
    <property type="entry name" value="THIOL:DISULFIDE INTERCHANGE PROTEIN DSBE"/>
    <property type="match status" value="1"/>
</dbReference>
<evidence type="ECO:0000256" key="4">
    <source>
        <dbReference type="ARBA" id="ARBA00023284"/>
    </source>
</evidence>
<feature type="domain" description="Thioredoxin" evidence="5">
    <location>
        <begin position="9"/>
        <end position="156"/>
    </location>
</feature>
<dbReference type="InterPro" id="IPR050553">
    <property type="entry name" value="Thioredoxin_ResA/DsbE_sf"/>
</dbReference>
<dbReference type="EMBL" id="NIPO01000001">
    <property type="protein sequence ID" value="PJR05077.1"/>
    <property type="molecule type" value="Genomic_DNA"/>
</dbReference>
<dbReference type="GO" id="GO:0017004">
    <property type="term" value="P:cytochrome complex assembly"/>
    <property type="evidence" value="ECO:0007669"/>
    <property type="project" value="UniProtKB-KW"/>
</dbReference>